<keyword evidence="3" id="KW-1185">Reference proteome</keyword>
<keyword evidence="1" id="KW-0472">Membrane</keyword>
<dbReference type="RefSeq" id="WP_073249846.1">
    <property type="nucleotide sequence ID" value="NZ_FQVG01000058.1"/>
</dbReference>
<dbReference type="InterPro" id="IPR010001">
    <property type="entry name" value="BofA"/>
</dbReference>
<feature type="transmembrane region" description="Helical" evidence="1">
    <location>
        <begin position="7"/>
        <end position="26"/>
    </location>
</feature>
<protein>
    <submittedName>
        <fullName evidence="2">Inhibitor of the pro-sigma K processing machinery</fullName>
    </submittedName>
</protein>
<evidence type="ECO:0000313" key="2">
    <source>
        <dbReference type="EMBL" id="SHF34699.1"/>
    </source>
</evidence>
<organism evidence="2 3">
    <name type="scientific">Caloramator proteoclasticus DSM 10124</name>
    <dbReference type="NCBI Taxonomy" id="1121262"/>
    <lineage>
        <taxon>Bacteria</taxon>
        <taxon>Bacillati</taxon>
        <taxon>Bacillota</taxon>
        <taxon>Clostridia</taxon>
        <taxon>Eubacteriales</taxon>
        <taxon>Clostridiaceae</taxon>
        <taxon>Caloramator</taxon>
    </lineage>
</organism>
<name>A0A1M5AWV8_9CLOT</name>
<feature type="transmembrane region" description="Helical" evidence="1">
    <location>
        <begin position="32"/>
        <end position="53"/>
    </location>
</feature>
<dbReference type="Proteomes" id="UP000184423">
    <property type="component" value="Unassembled WGS sequence"/>
</dbReference>
<sequence>MPLQIDINVIVFVLVILLLFLFVMALKEKSLIVIKFILKTAIGALIIFAANIIGQKFNITIPLNIFTAFCAGVLGIPGIGLIVLLEWTIF</sequence>
<proteinExistence type="predicted"/>
<evidence type="ECO:0000256" key="1">
    <source>
        <dbReference type="SAM" id="Phobius"/>
    </source>
</evidence>
<dbReference type="EMBL" id="FQVG01000058">
    <property type="protein sequence ID" value="SHF34699.1"/>
    <property type="molecule type" value="Genomic_DNA"/>
</dbReference>
<accession>A0A1M5AWV8</accession>
<evidence type="ECO:0000313" key="3">
    <source>
        <dbReference type="Proteomes" id="UP000184423"/>
    </source>
</evidence>
<dbReference type="NCBIfam" id="TIGR02862">
    <property type="entry name" value="spore_BofA"/>
    <property type="match status" value="1"/>
</dbReference>
<dbReference type="Pfam" id="PF07441">
    <property type="entry name" value="BofA"/>
    <property type="match status" value="1"/>
</dbReference>
<keyword evidence="1" id="KW-1133">Transmembrane helix</keyword>
<keyword evidence="1" id="KW-0812">Transmembrane</keyword>
<reference evidence="3" key="1">
    <citation type="submission" date="2016-11" db="EMBL/GenBank/DDBJ databases">
        <authorList>
            <person name="Varghese N."/>
            <person name="Submissions S."/>
        </authorList>
    </citation>
    <scope>NUCLEOTIDE SEQUENCE [LARGE SCALE GENOMIC DNA]</scope>
    <source>
        <strain evidence="3">DSM 10124</strain>
    </source>
</reference>
<gene>
    <name evidence="2" type="ORF">SAMN02746091_02314</name>
</gene>
<feature type="transmembrane region" description="Helical" evidence="1">
    <location>
        <begin position="65"/>
        <end position="85"/>
    </location>
</feature>
<dbReference type="AlphaFoldDB" id="A0A1M5AWV8"/>